<sequence>MSTTTGGGEFGNPLRKFKLVFLGEQSVGKTSLITRFMYDSFDNTYQATIGIDFLSKTMYLEDRTVRLQLWDTAGQERFRSLIPSYIRDSTIAVVVYDITNLNSFQQTSKWIDDVRTERGSDVIIMLVGNKTDLADKRQVSVEAAERKARELSVMYIETSAKAGYNVKQVGYSVSAGSSTCPQPLLAFLDLHRSTITYYALCFVLHTKL</sequence>
<dbReference type="PROSITE" id="PS51419">
    <property type="entry name" value="RAB"/>
    <property type="match status" value="1"/>
</dbReference>
<name>A0A8C6WHI4_9GOBI</name>
<evidence type="ECO:0000313" key="5">
    <source>
        <dbReference type="Proteomes" id="UP000694523"/>
    </source>
</evidence>
<dbReference type="SMART" id="SM00176">
    <property type="entry name" value="RAN"/>
    <property type="match status" value="1"/>
</dbReference>
<dbReference type="InterPro" id="IPR027417">
    <property type="entry name" value="P-loop_NTPase"/>
</dbReference>
<dbReference type="GO" id="GO:0005525">
    <property type="term" value="F:GTP binding"/>
    <property type="evidence" value="ECO:0007669"/>
    <property type="project" value="UniProtKB-KW"/>
</dbReference>
<dbReference type="AlphaFoldDB" id="A0A8C6WHI4"/>
<evidence type="ECO:0000256" key="1">
    <source>
        <dbReference type="ARBA" id="ARBA00006270"/>
    </source>
</evidence>
<dbReference type="CDD" id="cd01861">
    <property type="entry name" value="Rab6"/>
    <property type="match status" value="1"/>
</dbReference>
<dbReference type="PRINTS" id="PR00449">
    <property type="entry name" value="RASTRNSFRMNG"/>
</dbReference>
<keyword evidence="3" id="KW-0342">GTP-binding</keyword>
<accession>A0A8C6WHI4</accession>
<dbReference type="PROSITE" id="PS51421">
    <property type="entry name" value="RAS"/>
    <property type="match status" value="1"/>
</dbReference>
<dbReference type="FunFam" id="3.40.50.300:FF:000139">
    <property type="entry name" value="ras-related protein Rab-6A isoform X1"/>
    <property type="match status" value="1"/>
</dbReference>
<dbReference type="InterPro" id="IPR001806">
    <property type="entry name" value="Small_GTPase"/>
</dbReference>
<dbReference type="PROSITE" id="PS51420">
    <property type="entry name" value="RHO"/>
    <property type="match status" value="1"/>
</dbReference>
<dbReference type="Proteomes" id="UP000694523">
    <property type="component" value="Unplaced"/>
</dbReference>
<dbReference type="InterPro" id="IPR005225">
    <property type="entry name" value="Small_GTP-bd"/>
</dbReference>
<dbReference type="SMART" id="SM00175">
    <property type="entry name" value="RAB"/>
    <property type="match status" value="1"/>
</dbReference>
<dbReference type="NCBIfam" id="TIGR00231">
    <property type="entry name" value="small_GTP"/>
    <property type="match status" value="1"/>
</dbReference>
<dbReference type="PANTHER" id="PTHR47977">
    <property type="entry name" value="RAS-RELATED PROTEIN RAB"/>
    <property type="match status" value="1"/>
</dbReference>
<dbReference type="Gene3D" id="3.40.50.300">
    <property type="entry name" value="P-loop containing nucleotide triphosphate hydrolases"/>
    <property type="match status" value="1"/>
</dbReference>
<organism evidence="4 5">
    <name type="scientific">Neogobius melanostomus</name>
    <name type="common">round goby</name>
    <dbReference type="NCBI Taxonomy" id="47308"/>
    <lineage>
        <taxon>Eukaryota</taxon>
        <taxon>Metazoa</taxon>
        <taxon>Chordata</taxon>
        <taxon>Craniata</taxon>
        <taxon>Vertebrata</taxon>
        <taxon>Euteleostomi</taxon>
        <taxon>Actinopterygii</taxon>
        <taxon>Neopterygii</taxon>
        <taxon>Teleostei</taxon>
        <taxon>Neoteleostei</taxon>
        <taxon>Acanthomorphata</taxon>
        <taxon>Gobiaria</taxon>
        <taxon>Gobiiformes</taxon>
        <taxon>Gobioidei</taxon>
        <taxon>Gobiidae</taxon>
        <taxon>Benthophilinae</taxon>
        <taxon>Neogobiini</taxon>
        <taxon>Neogobius</taxon>
    </lineage>
</organism>
<dbReference type="SMART" id="SM00174">
    <property type="entry name" value="RHO"/>
    <property type="match status" value="1"/>
</dbReference>
<dbReference type="SUPFAM" id="SSF52540">
    <property type="entry name" value="P-loop containing nucleoside triphosphate hydrolases"/>
    <property type="match status" value="1"/>
</dbReference>
<comment type="similarity">
    <text evidence="1">Belongs to the small GTPase superfamily. Rab family.</text>
</comment>
<reference evidence="4" key="2">
    <citation type="submission" date="2025-09" db="UniProtKB">
        <authorList>
            <consortium name="Ensembl"/>
        </authorList>
    </citation>
    <scope>IDENTIFICATION</scope>
</reference>
<evidence type="ECO:0000313" key="4">
    <source>
        <dbReference type="Ensembl" id="ENSNMLP00000007742.1"/>
    </source>
</evidence>
<dbReference type="Ensembl" id="ENSNMLT00000008810.1">
    <property type="protein sequence ID" value="ENSNMLP00000007742.1"/>
    <property type="gene ID" value="ENSNMLG00000005536.1"/>
</dbReference>
<proteinExistence type="inferred from homology"/>
<dbReference type="Pfam" id="PF00071">
    <property type="entry name" value="Ras"/>
    <property type="match status" value="1"/>
</dbReference>
<dbReference type="GO" id="GO:0003924">
    <property type="term" value="F:GTPase activity"/>
    <property type="evidence" value="ECO:0007669"/>
    <property type="project" value="InterPro"/>
</dbReference>
<evidence type="ECO:0000256" key="2">
    <source>
        <dbReference type="ARBA" id="ARBA00022741"/>
    </source>
</evidence>
<dbReference type="SMART" id="SM00173">
    <property type="entry name" value="RAS"/>
    <property type="match status" value="1"/>
</dbReference>
<dbReference type="InterPro" id="IPR050227">
    <property type="entry name" value="Rab"/>
</dbReference>
<protein>
    <submittedName>
        <fullName evidence="4">RAB41, member RAS oncogene family</fullName>
    </submittedName>
</protein>
<keyword evidence="5" id="KW-1185">Reference proteome</keyword>
<reference evidence="4" key="1">
    <citation type="submission" date="2025-08" db="UniProtKB">
        <authorList>
            <consortium name="Ensembl"/>
        </authorList>
    </citation>
    <scope>IDENTIFICATION</scope>
</reference>
<evidence type="ECO:0000256" key="3">
    <source>
        <dbReference type="ARBA" id="ARBA00023134"/>
    </source>
</evidence>
<keyword evidence="2" id="KW-0547">Nucleotide-binding</keyword>